<dbReference type="EMBL" id="AHHD01000413">
    <property type="protein sequence ID" value="EKG13398.1"/>
    <property type="molecule type" value="Genomic_DNA"/>
</dbReference>
<dbReference type="HOGENOM" id="CLU_2197461_0_0_1"/>
<dbReference type="AlphaFoldDB" id="K2RFL8"/>
<dbReference type="VEuPathDB" id="FungiDB:MPH_09424"/>
<sequence>MTRVIFLAQNWALQTNRTTAEDADFVKLKTLWGRKSTMQIYLVSNRPLLPFAWRRIGTWPKSTHKCGQRGRSNYTRMTSSRAGAAAVRATVMIAILQTHRDDKSKCDR</sequence>
<organism evidence="1 2">
    <name type="scientific">Macrophomina phaseolina (strain MS6)</name>
    <name type="common">Charcoal rot fungus</name>
    <dbReference type="NCBI Taxonomy" id="1126212"/>
    <lineage>
        <taxon>Eukaryota</taxon>
        <taxon>Fungi</taxon>
        <taxon>Dikarya</taxon>
        <taxon>Ascomycota</taxon>
        <taxon>Pezizomycotina</taxon>
        <taxon>Dothideomycetes</taxon>
        <taxon>Dothideomycetes incertae sedis</taxon>
        <taxon>Botryosphaeriales</taxon>
        <taxon>Botryosphaeriaceae</taxon>
        <taxon>Macrophomina</taxon>
    </lineage>
</organism>
<proteinExistence type="predicted"/>
<evidence type="ECO:0000313" key="1">
    <source>
        <dbReference type="EMBL" id="EKG13398.1"/>
    </source>
</evidence>
<comment type="caution">
    <text evidence="1">The sequence shown here is derived from an EMBL/GenBank/DDBJ whole genome shotgun (WGS) entry which is preliminary data.</text>
</comment>
<evidence type="ECO:0000313" key="2">
    <source>
        <dbReference type="Proteomes" id="UP000007129"/>
    </source>
</evidence>
<dbReference type="InParanoid" id="K2RFL8"/>
<dbReference type="Proteomes" id="UP000007129">
    <property type="component" value="Unassembled WGS sequence"/>
</dbReference>
<protein>
    <submittedName>
        <fullName evidence="1">Uncharacterized protein</fullName>
    </submittedName>
</protein>
<gene>
    <name evidence="1" type="ORF">MPH_09424</name>
</gene>
<name>K2RFL8_MACPH</name>
<accession>K2RFL8</accession>
<reference evidence="1 2" key="1">
    <citation type="journal article" date="2012" name="BMC Genomics">
        <title>Tools to kill: Genome of one of the most destructive plant pathogenic fungi Macrophomina phaseolina.</title>
        <authorList>
            <person name="Islam M.S."/>
            <person name="Haque M.S."/>
            <person name="Islam M.M."/>
            <person name="Emdad E.M."/>
            <person name="Halim A."/>
            <person name="Hossen Q.M.M."/>
            <person name="Hossain M.Z."/>
            <person name="Ahmed B."/>
            <person name="Rahim S."/>
            <person name="Rahman M.S."/>
            <person name="Alam M.M."/>
            <person name="Hou S."/>
            <person name="Wan X."/>
            <person name="Saito J.A."/>
            <person name="Alam M."/>
        </authorList>
    </citation>
    <scope>NUCLEOTIDE SEQUENCE [LARGE SCALE GENOMIC DNA]</scope>
    <source>
        <strain evidence="1 2">MS6</strain>
    </source>
</reference>